<dbReference type="OrthoDB" id="7200179at2"/>
<sequence length="246" mass="26853">MSQQNDSTEAKRMDDIGAALAADEVKAYLRRNPDLLTDDPDLIAALVPPSQSTGRNVVDMQQFMIGRLQNHVRMLRDIQSDLIEASSLNSLAREQVHAATLKLLDARSFEHLIEYTTSPDGLARVLGIRAATLCIETANSVSGIGIRGVRVLEPGGVDRILGTGERCKLAPHVRGSRGLYGNMADDVHSEALVRLDFSPVSPPGLLALGGFEPDQFHPDQAVDLLEFLADVVERCVRQWLDLPPAR</sequence>
<dbReference type="PANTHER" id="PTHR38765:SF1">
    <property type="entry name" value="DUF484 DOMAIN-CONTAINING PROTEIN"/>
    <property type="match status" value="1"/>
</dbReference>
<reference evidence="1 2" key="1">
    <citation type="journal article" date="2011" name="Stand. Genomic Sci.">
        <title>Complete genome sequence of Parvibaculum lavamentivorans type strain (DS-1(T)).</title>
        <authorList>
            <person name="Schleheck D."/>
            <person name="Weiss M."/>
            <person name="Pitluck S."/>
            <person name="Bruce D."/>
            <person name="Land M.L."/>
            <person name="Han S."/>
            <person name="Saunders E."/>
            <person name="Tapia R."/>
            <person name="Detter C."/>
            <person name="Brettin T."/>
            <person name="Han J."/>
            <person name="Woyke T."/>
            <person name="Goodwin L."/>
            <person name="Pennacchio L."/>
            <person name="Nolan M."/>
            <person name="Cook A.M."/>
            <person name="Kjelleberg S."/>
            <person name="Thomas T."/>
        </authorList>
    </citation>
    <scope>NUCLEOTIDE SEQUENCE [LARGE SCALE GENOMIC DNA]</scope>
    <source>
        <strain evidence="2">DS-1 / DSM 13023 / NCIMB 13966</strain>
    </source>
</reference>
<dbReference type="HOGENOM" id="CLU_073320_2_1_5"/>
<dbReference type="Proteomes" id="UP000006377">
    <property type="component" value="Chromosome"/>
</dbReference>
<dbReference type="Gene3D" id="3.30.450.40">
    <property type="match status" value="1"/>
</dbReference>
<dbReference type="Pfam" id="PF04340">
    <property type="entry name" value="DUF484"/>
    <property type="match status" value="1"/>
</dbReference>
<proteinExistence type="predicted"/>
<evidence type="ECO:0000313" key="1">
    <source>
        <dbReference type="EMBL" id="ABS63078.1"/>
    </source>
</evidence>
<dbReference type="InterPro" id="IPR007435">
    <property type="entry name" value="DUF484"/>
</dbReference>
<dbReference type="PANTHER" id="PTHR38765">
    <property type="entry name" value="DUF484 DOMAIN-CONTAINING PROTEIN"/>
    <property type="match status" value="1"/>
</dbReference>
<dbReference type="STRING" id="402881.Plav_1458"/>
<keyword evidence="2" id="KW-1185">Reference proteome</keyword>
<dbReference type="KEGG" id="pla:Plav_1458"/>
<name>A7HT45_PARL1</name>
<evidence type="ECO:0000313" key="2">
    <source>
        <dbReference type="Proteomes" id="UP000006377"/>
    </source>
</evidence>
<protein>
    <recommendedName>
        <fullName evidence="3">DUF484 domain-containing protein</fullName>
    </recommendedName>
</protein>
<gene>
    <name evidence="1" type="ordered locus">Plav_1458</name>
</gene>
<dbReference type="EMBL" id="CP000774">
    <property type="protein sequence ID" value="ABS63078.1"/>
    <property type="molecule type" value="Genomic_DNA"/>
</dbReference>
<organism evidence="1 2">
    <name type="scientific">Parvibaculum lavamentivorans (strain DS-1 / DSM 13023 / NCIMB 13966)</name>
    <dbReference type="NCBI Taxonomy" id="402881"/>
    <lineage>
        <taxon>Bacteria</taxon>
        <taxon>Pseudomonadati</taxon>
        <taxon>Pseudomonadota</taxon>
        <taxon>Alphaproteobacteria</taxon>
        <taxon>Hyphomicrobiales</taxon>
        <taxon>Parvibaculaceae</taxon>
        <taxon>Parvibaculum</taxon>
    </lineage>
</organism>
<accession>A7HT45</accession>
<dbReference type="eggNOG" id="COG3159">
    <property type="taxonomic scope" value="Bacteria"/>
</dbReference>
<dbReference type="RefSeq" id="WP_012110359.1">
    <property type="nucleotide sequence ID" value="NC_009719.1"/>
</dbReference>
<dbReference type="InterPro" id="IPR029016">
    <property type="entry name" value="GAF-like_dom_sf"/>
</dbReference>
<evidence type="ECO:0008006" key="3">
    <source>
        <dbReference type="Google" id="ProtNLM"/>
    </source>
</evidence>
<dbReference type="AlphaFoldDB" id="A7HT45"/>